<accession>A0ABY6D426</accession>
<dbReference type="PANTHER" id="PTHR43236">
    <property type="entry name" value="ANTITOXIN HIGA1"/>
    <property type="match status" value="1"/>
</dbReference>
<organism evidence="2 3">
    <name type="scientific">Reichenbachiella carrageenanivorans</name>
    <dbReference type="NCBI Taxonomy" id="2979869"/>
    <lineage>
        <taxon>Bacteria</taxon>
        <taxon>Pseudomonadati</taxon>
        <taxon>Bacteroidota</taxon>
        <taxon>Cytophagia</taxon>
        <taxon>Cytophagales</taxon>
        <taxon>Reichenbachiellaceae</taxon>
        <taxon>Reichenbachiella</taxon>
    </lineage>
</organism>
<dbReference type="Proteomes" id="UP001062165">
    <property type="component" value="Chromosome"/>
</dbReference>
<proteinExistence type="predicted"/>
<dbReference type="EMBL" id="CP106735">
    <property type="protein sequence ID" value="UXX80890.1"/>
    <property type="molecule type" value="Genomic_DNA"/>
</dbReference>
<dbReference type="Gene3D" id="1.10.10.2910">
    <property type="match status" value="1"/>
</dbReference>
<dbReference type="InterPro" id="IPR010359">
    <property type="entry name" value="IrrE_HExxH"/>
</dbReference>
<name>A0ABY6D426_9BACT</name>
<reference evidence="2" key="1">
    <citation type="submission" date="2022-10" db="EMBL/GenBank/DDBJ databases">
        <title>Comparative genomics and taxonomic characterization of three novel marine species of genus Reichenbachiella exhibiting antioxidant and polysaccharide degradation activities.</title>
        <authorList>
            <person name="Muhammad N."/>
            <person name="Lee Y.-J."/>
            <person name="Ko J."/>
            <person name="Kim S.-G."/>
        </authorList>
    </citation>
    <scope>NUCLEOTIDE SEQUENCE</scope>
    <source>
        <strain evidence="2">Wsw4-B4</strain>
    </source>
</reference>
<sequence>MTGRTLIQKSRKEFIEELAESVAEDYCPKNVIQPEIIADENGITYSYNNYGLCFDGMLEHRFGKFHIYISLNKRLVHETSARARFTFAHELGHYFIDEHRISLKNGKTPSHPSYTNFQSKNPIELEADLFAACLLMPKSRFEELSTGQIFSFNLVDMISKKFNTSLSATLIRYAAIDNNHPICIICSQNGRVKWHRTSSDFGFKYLKGYDENISPWTVAGEYFTKKIKRTSDKEEVEAKEWYKIGENYNRMLYEKCIYADAQNLVMSVLWED</sequence>
<dbReference type="RefSeq" id="WP_263052619.1">
    <property type="nucleotide sequence ID" value="NZ_CP106735.1"/>
</dbReference>
<evidence type="ECO:0000259" key="1">
    <source>
        <dbReference type="Pfam" id="PF06114"/>
    </source>
</evidence>
<evidence type="ECO:0000313" key="2">
    <source>
        <dbReference type="EMBL" id="UXX80890.1"/>
    </source>
</evidence>
<dbReference type="InterPro" id="IPR052345">
    <property type="entry name" value="Rad_response_metalloprotease"/>
</dbReference>
<keyword evidence="3" id="KW-1185">Reference proteome</keyword>
<protein>
    <submittedName>
        <fullName evidence="2">ImmA/IrrE family metallo-endopeptidase</fullName>
    </submittedName>
</protein>
<evidence type="ECO:0000313" key="3">
    <source>
        <dbReference type="Proteomes" id="UP001062165"/>
    </source>
</evidence>
<dbReference type="Pfam" id="PF06114">
    <property type="entry name" value="Peptidase_M78"/>
    <property type="match status" value="1"/>
</dbReference>
<gene>
    <name evidence="2" type="ORF">N7E81_07225</name>
</gene>
<dbReference type="PANTHER" id="PTHR43236:SF1">
    <property type="entry name" value="BLL7220 PROTEIN"/>
    <property type="match status" value="1"/>
</dbReference>
<feature type="domain" description="IrrE N-terminal-like" evidence="1">
    <location>
        <begin position="77"/>
        <end position="171"/>
    </location>
</feature>